<keyword evidence="1" id="KW-0812">Transmembrane</keyword>
<accession>A0A165NI00</accession>
<keyword evidence="1" id="KW-1133">Transmembrane helix</keyword>
<feature type="transmembrane region" description="Helical" evidence="1">
    <location>
        <begin position="21"/>
        <end position="44"/>
    </location>
</feature>
<sequence>MSLLVVDTRLRHTGRSGQRMSMAGCHLLLVNVEILATLGIRIFAEVASSTP</sequence>
<proteinExistence type="predicted"/>
<evidence type="ECO:0000313" key="3">
    <source>
        <dbReference type="Proteomes" id="UP000076761"/>
    </source>
</evidence>
<evidence type="ECO:0000313" key="2">
    <source>
        <dbReference type="EMBL" id="KZT19670.1"/>
    </source>
</evidence>
<dbReference type="AlphaFoldDB" id="A0A165NI00"/>
<keyword evidence="3" id="KW-1185">Reference proteome</keyword>
<organism evidence="2 3">
    <name type="scientific">Neolentinus lepideus HHB14362 ss-1</name>
    <dbReference type="NCBI Taxonomy" id="1314782"/>
    <lineage>
        <taxon>Eukaryota</taxon>
        <taxon>Fungi</taxon>
        <taxon>Dikarya</taxon>
        <taxon>Basidiomycota</taxon>
        <taxon>Agaricomycotina</taxon>
        <taxon>Agaricomycetes</taxon>
        <taxon>Gloeophyllales</taxon>
        <taxon>Gloeophyllaceae</taxon>
        <taxon>Neolentinus</taxon>
    </lineage>
</organism>
<dbReference type="InParanoid" id="A0A165NI00"/>
<evidence type="ECO:0000256" key="1">
    <source>
        <dbReference type="SAM" id="Phobius"/>
    </source>
</evidence>
<name>A0A165NI00_9AGAM</name>
<keyword evidence="1" id="KW-0472">Membrane</keyword>
<gene>
    <name evidence="2" type="ORF">NEOLEDRAFT_1141817</name>
</gene>
<dbReference type="EMBL" id="KV425636">
    <property type="protein sequence ID" value="KZT19670.1"/>
    <property type="molecule type" value="Genomic_DNA"/>
</dbReference>
<dbReference type="Proteomes" id="UP000076761">
    <property type="component" value="Unassembled WGS sequence"/>
</dbReference>
<reference evidence="2 3" key="1">
    <citation type="journal article" date="2016" name="Mol. Biol. Evol.">
        <title>Comparative Genomics of Early-Diverging Mushroom-Forming Fungi Provides Insights into the Origins of Lignocellulose Decay Capabilities.</title>
        <authorList>
            <person name="Nagy L.G."/>
            <person name="Riley R."/>
            <person name="Tritt A."/>
            <person name="Adam C."/>
            <person name="Daum C."/>
            <person name="Floudas D."/>
            <person name="Sun H."/>
            <person name="Yadav J.S."/>
            <person name="Pangilinan J."/>
            <person name="Larsson K.H."/>
            <person name="Matsuura K."/>
            <person name="Barry K."/>
            <person name="Labutti K."/>
            <person name="Kuo R."/>
            <person name="Ohm R.A."/>
            <person name="Bhattacharya S.S."/>
            <person name="Shirouzu T."/>
            <person name="Yoshinaga Y."/>
            <person name="Martin F.M."/>
            <person name="Grigoriev I.V."/>
            <person name="Hibbett D.S."/>
        </authorList>
    </citation>
    <scope>NUCLEOTIDE SEQUENCE [LARGE SCALE GENOMIC DNA]</scope>
    <source>
        <strain evidence="2 3">HHB14362 ss-1</strain>
    </source>
</reference>
<protein>
    <submittedName>
        <fullName evidence="2">Uncharacterized protein</fullName>
    </submittedName>
</protein>